<keyword evidence="2" id="KW-1185">Reference proteome</keyword>
<dbReference type="STRING" id="1123357.SAMN02745244_00061"/>
<gene>
    <name evidence="1" type="ORF">SAMN02745244_00061</name>
</gene>
<proteinExistence type="predicted"/>
<organism evidence="1 2">
    <name type="scientific">Tessaracoccus bendigoensis DSM 12906</name>
    <dbReference type="NCBI Taxonomy" id="1123357"/>
    <lineage>
        <taxon>Bacteria</taxon>
        <taxon>Bacillati</taxon>
        <taxon>Actinomycetota</taxon>
        <taxon>Actinomycetes</taxon>
        <taxon>Propionibacteriales</taxon>
        <taxon>Propionibacteriaceae</taxon>
        <taxon>Tessaracoccus</taxon>
    </lineage>
</organism>
<dbReference type="EMBL" id="FQZG01000003">
    <property type="protein sequence ID" value="SHI30527.1"/>
    <property type="molecule type" value="Genomic_DNA"/>
</dbReference>
<dbReference type="Proteomes" id="UP000184512">
    <property type="component" value="Unassembled WGS sequence"/>
</dbReference>
<accession>A0A1M6A208</accession>
<dbReference type="RefSeq" id="WP_073185284.1">
    <property type="nucleotide sequence ID" value="NZ_FQZG01000003.1"/>
</dbReference>
<evidence type="ECO:0000313" key="1">
    <source>
        <dbReference type="EMBL" id="SHI30527.1"/>
    </source>
</evidence>
<sequence>MVLYAATDAWPNHPKPWFRDVYKIARGHGWTLETHTSHTGSATVRCPSGDCSFKVFATGRGAESVAKQHKLMIERCPHGPGTIDALTRATELLDRSERLLNALDSLRERDNLNNRVQALLVDDADRHEDEILDLWLAADGLAAEAGELLAGLDTSIPEEIVETTDRNLGAARRILRPLPKTDEVTRQRTRASSLRVRCDAHRKFISHSW</sequence>
<dbReference type="AlphaFoldDB" id="A0A1M6A208"/>
<dbReference type="OrthoDB" id="5197758at2"/>
<protein>
    <submittedName>
        <fullName evidence="1">Uncharacterized protein</fullName>
    </submittedName>
</protein>
<name>A0A1M6A208_9ACTN</name>
<evidence type="ECO:0000313" key="2">
    <source>
        <dbReference type="Proteomes" id="UP000184512"/>
    </source>
</evidence>
<reference evidence="1 2" key="1">
    <citation type="submission" date="2016-11" db="EMBL/GenBank/DDBJ databases">
        <authorList>
            <person name="Jaros S."/>
            <person name="Januszkiewicz K."/>
            <person name="Wedrychowicz H."/>
        </authorList>
    </citation>
    <scope>NUCLEOTIDE SEQUENCE [LARGE SCALE GENOMIC DNA]</scope>
    <source>
        <strain evidence="1 2">DSM 12906</strain>
    </source>
</reference>